<keyword evidence="2" id="KW-1185">Reference proteome</keyword>
<reference evidence="2" key="1">
    <citation type="journal article" date="2019" name="Int. J. Syst. Evol. Microbiol.">
        <title>The Global Catalogue of Microorganisms (GCM) 10K type strain sequencing project: providing services to taxonomists for standard genome sequencing and annotation.</title>
        <authorList>
            <consortium name="The Broad Institute Genomics Platform"/>
            <consortium name="The Broad Institute Genome Sequencing Center for Infectious Disease"/>
            <person name="Wu L."/>
            <person name="Ma J."/>
        </authorList>
    </citation>
    <scope>NUCLEOTIDE SEQUENCE [LARGE SCALE GENOMIC DNA]</scope>
    <source>
        <strain evidence="2">JCM 4505</strain>
    </source>
</reference>
<dbReference type="EMBL" id="BAAABV010000028">
    <property type="protein sequence ID" value="GAA0319408.1"/>
    <property type="molecule type" value="Genomic_DNA"/>
</dbReference>
<gene>
    <name evidence="1" type="ORF">GCM10010302_68230</name>
</gene>
<sequence>MRVKGLVHMAARRASRVRGGALVSFDDRTTRRPGMGPVRTTALTAALLAAALPAAVPQAWAEGARPGTAARTVTQQVGHPAVMFSGRLYTVAAYCPQGTKPTGGGATVEDDPVSAVFLKDSYPDVAGNRWVVRAFNASGKVQTLHPLAVCSTDPSISYETGPDKPLQPGEPNNPSDANCGLGRTRFVVGGGIQAGDSTFASETSVGNGVWTARAKYTNFDPDAPPSFVRATAVCSTTEAAFKFSSTVRLAVGAVATVHVECPAGLVPVGGGGDASPDVLLNSSAPTATGWTVRATNKGFSDRDGVFATVACAAP</sequence>
<evidence type="ECO:0000313" key="2">
    <source>
        <dbReference type="Proteomes" id="UP001501867"/>
    </source>
</evidence>
<protein>
    <recommendedName>
        <fullName evidence="3">Secreted protein</fullName>
    </recommendedName>
</protein>
<comment type="caution">
    <text evidence="1">The sequence shown here is derived from an EMBL/GenBank/DDBJ whole genome shotgun (WGS) entry which is preliminary data.</text>
</comment>
<proteinExistence type="predicted"/>
<accession>A0ABP3FLU1</accession>
<name>A0ABP3FLU1_9ACTN</name>
<evidence type="ECO:0000313" key="1">
    <source>
        <dbReference type="EMBL" id="GAA0319408.1"/>
    </source>
</evidence>
<organism evidence="1 2">
    <name type="scientific">Streptomyces polychromogenes</name>
    <dbReference type="NCBI Taxonomy" id="67342"/>
    <lineage>
        <taxon>Bacteria</taxon>
        <taxon>Bacillati</taxon>
        <taxon>Actinomycetota</taxon>
        <taxon>Actinomycetes</taxon>
        <taxon>Kitasatosporales</taxon>
        <taxon>Streptomycetaceae</taxon>
        <taxon>Streptomyces</taxon>
    </lineage>
</organism>
<dbReference type="Proteomes" id="UP001501867">
    <property type="component" value="Unassembled WGS sequence"/>
</dbReference>
<evidence type="ECO:0008006" key="3">
    <source>
        <dbReference type="Google" id="ProtNLM"/>
    </source>
</evidence>